<dbReference type="EMBL" id="CADCTB010000128">
    <property type="protein sequence ID" value="CAA9247118.1"/>
    <property type="molecule type" value="Genomic_DNA"/>
</dbReference>
<name>A0A6J4IB52_9ACTN</name>
<gene>
    <name evidence="2" type="ORF">AVDCRST_MAG10-2048</name>
</gene>
<evidence type="ECO:0000313" key="2">
    <source>
        <dbReference type="EMBL" id="CAA9247118.1"/>
    </source>
</evidence>
<reference evidence="2" key="1">
    <citation type="submission" date="2020-02" db="EMBL/GenBank/DDBJ databases">
        <authorList>
            <person name="Meier V. D."/>
        </authorList>
    </citation>
    <scope>NUCLEOTIDE SEQUENCE</scope>
    <source>
        <strain evidence="2">AVDCRST_MAG10</strain>
    </source>
</reference>
<sequence>APLAPLRPPGLRCARHRRADVPVRHPYGVVARPGRTRPCCHRPLHPARRQAVAAARLDRPRPPRQRVARHVDVGSLL</sequence>
<protein>
    <submittedName>
        <fullName evidence="2">Uncharacterized protein</fullName>
    </submittedName>
</protein>
<feature type="non-terminal residue" evidence="2">
    <location>
        <position position="77"/>
    </location>
</feature>
<dbReference type="AlphaFoldDB" id="A0A6J4IB52"/>
<evidence type="ECO:0000256" key="1">
    <source>
        <dbReference type="SAM" id="MobiDB-lite"/>
    </source>
</evidence>
<proteinExistence type="predicted"/>
<organism evidence="2">
    <name type="scientific">uncultured Acidimicrobiales bacterium</name>
    <dbReference type="NCBI Taxonomy" id="310071"/>
    <lineage>
        <taxon>Bacteria</taxon>
        <taxon>Bacillati</taxon>
        <taxon>Actinomycetota</taxon>
        <taxon>Acidimicrobiia</taxon>
        <taxon>Acidimicrobiales</taxon>
        <taxon>environmental samples</taxon>
    </lineage>
</organism>
<feature type="region of interest" description="Disordered" evidence="1">
    <location>
        <begin position="53"/>
        <end position="77"/>
    </location>
</feature>
<accession>A0A6J4IB52</accession>
<feature type="non-terminal residue" evidence="2">
    <location>
        <position position="1"/>
    </location>
</feature>